<dbReference type="SUPFAM" id="SSF48498">
    <property type="entry name" value="Tetracyclin repressor-like, C-terminal domain"/>
    <property type="match status" value="1"/>
</dbReference>
<dbReference type="SUPFAM" id="SSF46689">
    <property type="entry name" value="Homeodomain-like"/>
    <property type="match status" value="1"/>
</dbReference>
<dbReference type="OrthoDB" id="3627020at2"/>
<evidence type="ECO:0000313" key="5">
    <source>
        <dbReference type="Proteomes" id="UP000295157"/>
    </source>
</evidence>
<gene>
    <name evidence="4" type="ORF">E1267_26735</name>
</gene>
<sequence>MAKTTPGVTRERLLDEAIRLFARRGYGATSVADIQQACGLAGGSGALYKHFPSKQALLEAAVRRNLGTMALRRQEVVERIPDDPRETLLMMARAVWDVIDGDKDLVRIMLREFTVFPEIFEPMWQGVLATLYRECAAWIAAQRESGVVETADPEATAAVLISSLTYFPLLNLLIGHTPGDLGEETFLEAWTEHAARTLALRPGRNS</sequence>
<dbReference type="RefSeq" id="WP_132336156.1">
    <property type="nucleotide sequence ID" value="NZ_SMJZ01000115.1"/>
</dbReference>
<feature type="domain" description="HTH tetR-type" evidence="3">
    <location>
        <begin position="7"/>
        <end position="69"/>
    </location>
</feature>
<keyword evidence="5" id="KW-1185">Reference proteome</keyword>
<dbReference type="InterPro" id="IPR050109">
    <property type="entry name" value="HTH-type_TetR-like_transc_reg"/>
</dbReference>
<protein>
    <submittedName>
        <fullName evidence="4">TetR/AcrR family transcriptional regulator</fullName>
    </submittedName>
</protein>
<proteinExistence type="predicted"/>
<dbReference type="GO" id="GO:0003700">
    <property type="term" value="F:DNA-binding transcription factor activity"/>
    <property type="evidence" value="ECO:0007669"/>
    <property type="project" value="TreeGrafter"/>
</dbReference>
<dbReference type="PROSITE" id="PS50977">
    <property type="entry name" value="HTH_TETR_2"/>
    <property type="match status" value="1"/>
</dbReference>
<evidence type="ECO:0000256" key="2">
    <source>
        <dbReference type="PROSITE-ProRule" id="PRU00335"/>
    </source>
</evidence>
<dbReference type="GO" id="GO:0000976">
    <property type="term" value="F:transcription cis-regulatory region binding"/>
    <property type="evidence" value="ECO:0007669"/>
    <property type="project" value="TreeGrafter"/>
</dbReference>
<dbReference type="PANTHER" id="PTHR30055:SF223">
    <property type="entry name" value="HTH-TYPE TRANSCRIPTIONAL REGULATOR UIDR"/>
    <property type="match status" value="1"/>
</dbReference>
<dbReference type="Gene3D" id="1.10.357.10">
    <property type="entry name" value="Tetracycline Repressor, domain 2"/>
    <property type="match status" value="1"/>
</dbReference>
<name>A0A4R4N3E4_9ACTN</name>
<dbReference type="EMBL" id="SMJZ01000115">
    <property type="protein sequence ID" value="TDC03281.1"/>
    <property type="molecule type" value="Genomic_DNA"/>
</dbReference>
<dbReference type="PANTHER" id="PTHR30055">
    <property type="entry name" value="HTH-TYPE TRANSCRIPTIONAL REGULATOR RUTR"/>
    <property type="match status" value="1"/>
</dbReference>
<reference evidence="4 5" key="1">
    <citation type="submission" date="2019-02" db="EMBL/GenBank/DDBJ databases">
        <title>Draft genome sequences of novel Actinobacteria.</title>
        <authorList>
            <person name="Sahin N."/>
            <person name="Ay H."/>
            <person name="Saygin H."/>
        </authorList>
    </citation>
    <scope>NUCLEOTIDE SEQUENCE [LARGE SCALE GENOMIC DNA]</scope>
    <source>
        <strain evidence="4 5">KC201</strain>
    </source>
</reference>
<organism evidence="4 5">
    <name type="scientific">Nonomuraea longispora</name>
    <dbReference type="NCBI Taxonomy" id="1848320"/>
    <lineage>
        <taxon>Bacteria</taxon>
        <taxon>Bacillati</taxon>
        <taxon>Actinomycetota</taxon>
        <taxon>Actinomycetes</taxon>
        <taxon>Streptosporangiales</taxon>
        <taxon>Streptosporangiaceae</taxon>
        <taxon>Nonomuraea</taxon>
    </lineage>
</organism>
<dbReference type="InterPro" id="IPR036271">
    <property type="entry name" value="Tet_transcr_reg_TetR-rel_C_sf"/>
</dbReference>
<evidence type="ECO:0000259" key="3">
    <source>
        <dbReference type="PROSITE" id="PS50977"/>
    </source>
</evidence>
<dbReference type="InterPro" id="IPR039536">
    <property type="entry name" value="TetR_C_Proteobacteria"/>
</dbReference>
<dbReference type="Pfam" id="PF14246">
    <property type="entry name" value="TetR_C_7"/>
    <property type="match status" value="1"/>
</dbReference>
<dbReference type="Proteomes" id="UP000295157">
    <property type="component" value="Unassembled WGS sequence"/>
</dbReference>
<dbReference type="InterPro" id="IPR001647">
    <property type="entry name" value="HTH_TetR"/>
</dbReference>
<dbReference type="AlphaFoldDB" id="A0A4R4N3E4"/>
<feature type="DNA-binding region" description="H-T-H motif" evidence="2">
    <location>
        <begin position="32"/>
        <end position="51"/>
    </location>
</feature>
<comment type="caution">
    <text evidence="4">The sequence shown here is derived from an EMBL/GenBank/DDBJ whole genome shotgun (WGS) entry which is preliminary data.</text>
</comment>
<dbReference type="Pfam" id="PF00440">
    <property type="entry name" value="TetR_N"/>
    <property type="match status" value="1"/>
</dbReference>
<accession>A0A4R4N3E4</accession>
<dbReference type="Gene3D" id="1.10.10.60">
    <property type="entry name" value="Homeodomain-like"/>
    <property type="match status" value="1"/>
</dbReference>
<dbReference type="InterPro" id="IPR009057">
    <property type="entry name" value="Homeodomain-like_sf"/>
</dbReference>
<evidence type="ECO:0000313" key="4">
    <source>
        <dbReference type="EMBL" id="TDC03281.1"/>
    </source>
</evidence>
<evidence type="ECO:0000256" key="1">
    <source>
        <dbReference type="ARBA" id="ARBA00023125"/>
    </source>
</evidence>
<keyword evidence="1 2" id="KW-0238">DNA-binding</keyword>